<feature type="region of interest" description="Disordered" evidence="4">
    <location>
        <begin position="712"/>
        <end position="773"/>
    </location>
</feature>
<dbReference type="InterPro" id="IPR052444">
    <property type="entry name" value="Spz/Toll_ligand-like"/>
</dbReference>
<dbReference type="GO" id="GO:0005121">
    <property type="term" value="F:Toll binding"/>
    <property type="evidence" value="ECO:0007669"/>
    <property type="project" value="TreeGrafter"/>
</dbReference>
<dbReference type="Pfam" id="PF16077">
    <property type="entry name" value="Spaetzle"/>
    <property type="match status" value="1"/>
</dbReference>
<dbReference type="PANTHER" id="PTHR23199">
    <property type="entry name" value="NEUROTROPHIN 1-RELATED"/>
    <property type="match status" value="1"/>
</dbReference>
<organism evidence="8">
    <name type="scientific">Culicoides sonorensis</name>
    <name type="common">Biting midge</name>
    <dbReference type="NCBI Taxonomy" id="179676"/>
    <lineage>
        <taxon>Eukaryota</taxon>
        <taxon>Metazoa</taxon>
        <taxon>Ecdysozoa</taxon>
        <taxon>Arthropoda</taxon>
        <taxon>Hexapoda</taxon>
        <taxon>Insecta</taxon>
        <taxon>Pterygota</taxon>
        <taxon>Neoptera</taxon>
        <taxon>Endopterygota</taxon>
        <taxon>Diptera</taxon>
        <taxon>Nematocera</taxon>
        <taxon>Chironomoidea</taxon>
        <taxon>Ceratopogonidae</taxon>
        <taxon>Ceratopogoninae</taxon>
        <taxon>Culicoides</taxon>
        <taxon>Monoculicoides</taxon>
    </lineage>
</organism>
<dbReference type="PANTHER" id="PTHR23199:SF12">
    <property type="entry name" value="NEUROTROPHIN 1-RELATED"/>
    <property type="match status" value="1"/>
</dbReference>
<dbReference type="Pfam" id="PF24103">
    <property type="entry name" value="NT_N"/>
    <property type="match status" value="1"/>
</dbReference>
<keyword evidence="3" id="KW-0325">Glycoprotein</keyword>
<evidence type="ECO:0000256" key="2">
    <source>
        <dbReference type="ARBA" id="ARBA00023157"/>
    </source>
</evidence>
<keyword evidence="2" id="KW-1015">Disulfide bond</keyword>
<dbReference type="EMBL" id="UFQS01004050">
    <property type="protein sequence ID" value="SSX16132.1"/>
    <property type="molecule type" value="Genomic_DNA"/>
</dbReference>
<dbReference type="VEuPathDB" id="VectorBase:CSON010037"/>
<dbReference type="GO" id="GO:0008083">
    <property type="term" value="F:growth factor activity"/>
    <property type="evidence" value="ECO:0007669"/>
    <property type="project" value="TreeGrafter"/>
</dbReference>
<evidence type="ECO:0000313" key="8">
    <source>
        <dbReference type="EMBL" id="SSX35459.1"/>
    </source>
</evidence>
<feature type="region of interest" description="Disordered" evidence="4">
    <location>
        <begin position="838"/>
        <end position="867"/>
    </location>
</feature>
<evidence type="ECO:0000313" key="7">
    <source>
        <dbReference type="EMBL" id="SSX16132.1"/>
    </source>
</evidence>
<evidence type="ECO:0000256" key="3">
    <source>
        <dbReference type="ARBA" id="ARBA00023180"/>
    </source>
</evidence>
<feature type="domain" description="Neurotrophin 1 N-terminal" evidence="6">
    <location>
        <begin position="112"/>
        <end position="199"/>
    </location>
</feature>
<name>A0A336N1L4_CULSO</name>
<dbReference type="InterPro" id="IPR029034">
    <property type="entry name" value="Cystine-knot_cytokine"/>
</dbReference>
<evidence type="ECO:0000256" key="1">
    <source>
        <dbReference type="ARBA" id="ARBA00022729"/>
    </source>
</evidence>
<feature type="domain" description="Spaetzle" evidence="5">
    <location>
        <begin position="501"/>
        <end position="591"/>
    </location>
</feature>
<evidence type="ECO:0000256" key="4">
    <source>
        <dbReference type="SAM" id="MobiDB-lite"/>
    </source>
</evidence>
<feature type="compositionally biased region" description="Low complexity" evidence="4">
    <location>
        <begin position="842"/>
        <end position="859"/>
    </location>
</feature>
<dbReference type="GO" id="GO:0045087">
    <property type="term" value="P:innate immune response"/>
    <property type="evidence" value="ECO:0007669"/>
    <property type="project" value="TreeGrafter"/>
</dbReference>
<accession>A0A336N1L4</accession>
<dbReference type="InterPro" id="IPR056200">
    <property type="entry name" value="NT_N"/>
</dbReference>
<dbReference type="SUPFAM" id="SSF57501">
    <property type="entry name" value="Cystine-knot cytokines"/>
    <property type="match status" value="1"/>
</dbReference>
<evidence type="ECO:0000259" key="5">
    <source>
        <dbReference type="Pfam" id="PF16077"/>
    </source>
</evidence>
<dbReference type="AlphaFoldDB" id="A0A336N1L4"/>
<keyword evidence="1" id="KW-0732">Signal</keyword>
<proteinExistence type="predicted"/>
<dbReference type="GO" id="GO:0021556">
    <property type="term" value="P:central nervous system formation"/>
    <property type="evidence" value="ECO:0007669"/>
    <property type="project" value="TreeGrafter"/>
</dbReference>
<dbReference type="EMBL" id="UFQT01004050">
    <property type="protein sequence ID" value="SSX35459.1"/>
    <property type="molecule type" value="Genomic_DNA"/>
</dbReference>
<feature type="compositionally biased region" description="Polar residues" evidence="4">
    <location>
        <begin position="728"/>
        <end position="746"/>
    </location>
</feature>
<dbReference type="GO" id="GO:0005615">
    <property type="term" value="C:extracellular space"/>
    <property type="evidence" value="ECO:0007669"/>
    <property type="project" value="UniProtKB-ARBA"/>
</dbReference>
<dbReference type="InterPro" id="IPR032104">
    <property type="entry name" value="Spaetzle"/>
</dbReference>
<sequence>MKRNSSSNSSMKSNLTLFAHQLCIYFLLSLLITTVFGSLVHKINDGDDDDGTYDDNLSDEIPDFEFQDEQETYNGHANPSRHTTADYIQNDELLDGVTLTQNQTMTNANFVNRERKIRQVLIRALANTKLRQKFVEVMPVLRMMTKTQRLTLAALIQAQVDGNRVLTLEQVKQLFGNREDLILPLVLDIANLIKMAAENAYHHHQRKKISEFEQPNSMQLLRRSFFSLPRPEGFRRRADTKKEVIDRQDDADDEEETQATVTDITKLIVSSMKDDRMHVDEDSIETVRNHTHERNKRDKSYASHENDAEDHIRKKLDLTYHERKMNMTSFNVTKQHQDQTAMASDQGPYVSYALPDTNLTRDEIEDMTFDAVGTTTLDYGENSTNYENLPQPEQLIRVVRPKIIQNNRIITGKKPNGQRPALRKQTLAPAEEVCEKFSSTVCISVKNYPIEQVMRSIRRHKTAMHALLADFKDKSDHLGPEEYFDQFYGNNRRQDESERGAMCDSVVKFARPQKARSASGEWKYIVNTGAHTQTLRLEKCSAPLDSCSYLTDNYRSRCIQVYNYHRLLSWDITRGLHVDIFKVPTCCSCHIDGYRESFPPLSDVKKNPFDQFELDDDTQLQIAAPSNVRYKTLKEIDPIVEEDEYDDENIAYQYTNGFKRKQKPNNHQTMATSGSNKNVIRYERPTASGNGELDEFLSPPVSSYDPAIRFKSQAPIIGRRRPGQQIRKQSSSDQIPSGSDFQSNEVTVLPPPSIITLNPNNYRKRVTPSSTSSTSTVNVKLLKSQNSDTHKRVNYNYHPIIDFFENEDKNKQQRQGIHHNGQNVDRIGNVERVNPWRPIMGNVNNNNNNNNFNRNRANNHGGIRRGI</sequence>
<gene>
    <name evidence="8" type="primary">CSON010037</name>
</gene>
<reference evidence="7" key="1">
    <citation type="submission" date="2018-04" db="EMBL/GenBank/DDBJ databases">
        <authorList>
            <person name="Go L.Y."/>
            <person name="Mitchell J.A."/>
        </authorList>
    </citation>
    <scope>NUCLEOTIDE SEQUENCE</scope>
    <source>
        <tissue evidence="7">Whole organism</tissue>
    </source>
</reference>
<evidence type="ECO:0000259" key="6">
    <source>
        <dbReference type="Pfam" id="PF24103"/>
    </source>
</evidence>
<protein>
    <submittedName>
        <fullName evidence="8">CSON010037 protein</fullName>
    </submittedName>
</protein>
<reference evidence="8" key="2">
    <citation type="submission" date="2018-07" db="EMBL/GenBank/DDBJ databases">
        <authorList>
            <person name="Quirk P.G."/>
            <person name="Krulwich T.A."/>
        </authorList>
    </citation>
    <scope>NUCLEOTIDE SEQUENCE</scope>
</reference>
<dbReference type="OMA" id="QESRHYE"/>
<feature type="region of interest" description="Disordered" evidence="4">
    <location>
        <begin position="280"/>
        <end position="312"/>
    </location>
</feature>
<dbReference type="Gene3D" id="2.10.90.10">
    <property type="entry name" value="Cystine-knot cytokines"/>
    <property type="match status" value="1"/>
</dbReference>